<name>A0A418AFR4_9STRA</name>
<reference evidence="1 2" key="1">
    <citation type="submission" date="2018-08" db="EMBL/GenBank/DDBJ databases">
        <title>Aphanomyces genome sequencing and annotation.</title>
        <authorList>
            <person name="Minardi D."/>
            <person name="Oidtmann B."/>
            <person name="Van Der Giezen M."/>
            <person name="Studholme D.J."/>
        </authorList>
    </citation>
    <scope>NUCLEOTIDE SEQUENCE [LARGE SCALE GENOMIC DNA]</scope>
    <source>
        <strain evidence="1 2">NJM0002</strain>
    </source>
</reference>
<comment type="caution">
    <text evidence="1">The sequence shown here is derived from an EMBL/GenBank/DDBJ whole genome shotgun (WGS) entry which is preliminary data.</text>
</comment>
<protein>
    <submittedName>
        <fullName evidence="1">Uncharacterized protein</fullName>
    </submittedName>
</protein>
<dbReference type="EMBL" id="QUSY01003386">
    <property type="protein sequence ID" value="RHY17715.1"/>
    <property type="molecule type" value="Genomic_DNA"/>
</dbReference>
<evidence type="ECO:0000313" key="2">
    <source>
        <dbReference type="Proteomes" id="UP000285060"/>
    </source>
</evidence>
<dbReference type="Proteomes" id="UP000285060">
    <property type="component" value="Unassembled WGS sequence"/>
</dbReference>
<gene>
    <name evidence="1" type="ORF">DYB32_010476</name>
</gene>
<keyword evidence="2" id="KW-1185">Reference proteome</keyword>
<accession>A0A418AFR4</accession>
<feature type="non-terminal residue" evidence="1">
    <location>
        <position position="296"/>
    </location>
</feature>
<sequence length="296" mass="32716">MYTSQLSVPPRCWMVQAWKLFLSDPTARFKYESKCAVNRISTISVLDAQLTLKCQTVLDTFPSFVPLQSQNTVMAMKTALSYIHTITPDALDTMGDAYYALILPLLLVWRVTDASSLVEAYSVLLALARPVVLDDAFTSTVVHRLNSIDASFVAALTALFPPEADLVVQCQKAVFGRWAGRLFSRLPFIVTSRPSTYTPIDVRDLTGKAKASYEKKLPKESARHALDDHGGSTPSVHHFLLDLLSAMGTLLSSLLKLGACMQFGQVVADFMLDHARRVGRKVVLVVRAVNWTHVEA</sequence>
<proteinExistence type="predicted"/>
<dbReference type="VEuPathDB" id="FungiDB:H310_12128"/>
<organism evidence="1 2">
    <name type="scientific">Aphanomyces invadans</name>
    <dbReference type="NCBI Taxonomy" id="157072"/>
    <lineage>
        <taxon>Eukaryota</taxon>
        <taxon>Sar</taxon>
        <taxon>Stramenopiles</taxon>
        <taxon>Oomycota</taxon>
        <taxon>Saprolegniomycetes</taxon>
        <taxon>Saprolegniales</taxon>
        <taxon>Verrucalvaceae</taxon>
        <taxon>Aphanomyces</taxon>
    </lineage>
</organism>
<evidence type="ECO:0000313" key="1">
    <source>
        <dbReference type="EMBL" id="RHY17715.1"/>
    </source>
</evidence>
<dbReference type="AlphaFoldDB" id="A0A418AFR4"/>